<reference evidence="2" key="1">
    <citation type="journal article" date="2023" name="Mol. Biol. Evol.">
        <title>Third-Generation Sequencing Reveals the Adaptive Role of the Epigenome in Three Deep-Sea Polychaetes.</title>
        <authorList>
            <person name="Perez M."/>
            <person name="Aroh O."/>
            <person name="Sun Y."/>
            <person name="Lan Y."/>
            <person name="Juniper S.K."/>
            <person name="Young C.R."/>
            <person name="Angers B."/>
            <person name="Qian P.Y."/>
        </authorList>
    </citation>
    <scope>NUCLEOTIDE SEQUENCE</scope>
    <source>
        <strain evidence="2">R07B-5</strain>
    </source>
</reference>
<dbReference type="Proteomes" id="UP001209878">
    <property type="component" value="Unassembled WGS sequence"/>
</dbReference>
<name>A0AAD9PDZ7_RIDPI</name>
<evidence type="ECO:0000313" key="2">
    <source>
        <dbReference type="EMBL" id="KAK2193040.1"/>
    </source>
</evidence>
<accession>A0AAD9PDZ7</accession>
<protein>
    <submittedName>
        <fullName evidence="2">Uncharacterized protein</fullName>
    </submittedName>
</protein>
<proteinExistence type="predicted"/>
<feature type="region of interest" description="Disordered" evidence="1">
    <location>
        <begin position="192"/>
        <end position="231"/>
    </location>
</feature>
<comment type="caution">
    <text evidence="2">The sequence shown here is derived from an EMBL/GenBank/DDBJ whole genome shotgun (WGS) entry which is preliminary data.</text>
</comment>
<evidence type="ECO:0000256" key="1">
    <source>
        <dbReference type="SAM" id="MobiDB-lite"/>
    </source>
</evidence>
<dbReference type="AlphaFoldDB" id="A0AAD9PDZ7"/>
<organism evidence="2 3">
    <name type="scientific">Ridgeia piscesae</name>
    <name type="common">Tubeworm</name>
    <dbReference type="NCBI Taxonomy" id="27915"/>
    <lineage>
        <taxon>Eukaryota</taxon>
        <taxon>Metazoa</taxon>
        <taxon>Spiralia</taxon>
        <taxon>Lophotrochozoa</taxon>
        <taxon>Annelida</taxon>
        <taxon>Polychaeta</taxon>
        <taxon>Sedentaria</taxon>
        <taxon>Canalipalpata</taxon>
        <taxon>Sabellida</taxon>
        <taxon>Siboglinidae</taxon>
        <taxon>Ridgeia</taxon>
    </lineage>
</organism>
<dbReference type="EMBL" id="JAODUO010000018">
    <property type="protein sequence ID" value="KAK2193040.1"/>
    <property type="molecule type" value="Genomic_DNA"/>
</dbReference>
<evidence type="ECO:0000313" key="3">
    <source>
        <dbReference type="Proteomes" id="UP001209878"/>
    </source>
</evidence>
<feature type="compositionally biased region" description="Polar residues" evidence="1">
    <location>
        <begin position="199"/>
        <end position="231"/>
    </location>
</feature>
<keyword evidence="3" id="KW-1185">Reference proteome</keyword>
<sequence>MGKHDIFPAGGSTNLDDEEVNTLETKTFHAPSFGDDEFEIAPLALPPLSPHQNFAPLAPQNGAFLYGYPPQYSAQPVAVPTHHLLSNHIVSPVSSSIELLCHHDINPFVSSPVLPKFPPQNFDIPNIDLSMSDIMDRQTNEGMDCAANCDKYPKVAPLVLRLPHQLVTQHMPAVVADFHQLQAGADQLEAALNHGISPPGSNSTSPSRVGSSEEFSSDDSVPLSTVSLADY</sequence>
<gene>
    <name evidence="2" type="ORF">NP493_18g09011</name>
</gene>